<evidence type="ECO:0000313" key="11">
    <source>
        <dbReference type="RefSeq" id="XP_030765056.1"/>
    </source>
</evidence>
<evidence type="ECO:0000256" key="8">
    <source>
        <dbReference type="SAM" id="Phobius"/>
    </source>
</evidence>
<feature type="transmembrane region" description="Helical" evidence="8">
    <location>
        <begin position="404"/>
        <end position="423"/>
    </location>
</feature>
<dbReference type="GeneID" id="115889251"/>
<evidence type="ECO:0000313" key="10">
    <source>
        <dbReference type="Proteomes" id="UP000504635"/>
    </source>
</evidence>
<organism evidence="10 11">
    <name type="scientific">Sitophilus oryzae</name>
    <name type="common">Rice weevil</name>
    <name type="synonym">Curculio oryzae</name>
    <dbReference type="NCBI Taxonomy" id="7048"/>
    <lineage>
        <taxon>Eukaryota</taxon>
        <taxon>Metazoa</taxon>
        <taxon>Ecdysozoa</taxon>
        <taxon>Arthropoda</taxon>
        <taxon>Hexapoda</taxon>
        <taxon>Insecta</taxon>
        <taxon>Pterygota</taxon>
        <taxon>Neoptera</taxon>
        <taxon>Endopterygota</taxon>
        <taxon>Coleoptera</taxon>
        <taxon>Polyphaga</taxon>
        <taxon>Cucujiformia</taxon>
        <taxon>Curculionidae</taxon>
        <taxon>Dryophthorinae</taxon>
        <taxon>Sitophilus</taxon>
    </lineage>
</organism>
<evidence type="ECO:0000259" key="9">
    <source>
        <dbReference type="PROSITE" id="PS50850"/>
    </source>
</evidence>
<name>A0A6J2YP36_SITOR</name>
<feature type="domain" description="Major facilitator superfamily (MFS) profile" evidence="9">
    <location>
        <begin position="32"/>
        <end position="457"/>
    </location>
</feature>
<feature type="transmembrane region" description="Helical" evidence="8">
    <location>
        <begin position="186"/>
        <end position="204"/>
    </location>
</feature>
<sequence length="472" mass="53084">MTAELKNESHTNISANGLSKVDNGKRWPQILAILTVSLGSFTNGVLFVWSSPFTLVITKDKENYSITESEASYFNVMQPVGMLTASLFFFKIAEFLGRKKAVMSLALPHLISWIITIFARSKWEFYAARIMAGIADACMFCSVPPYVGEICTPEVRGFWGNVPTFILYVGQVCITILGSYLSVQTTAYICMTVPIIFVVLVSILPESPYQLIKDGKYDEAKSSIMWLQRKENVEHEFVAMKFDVERQTSESARWRDLIFIESNRKALRAGTFLRFSQQLSGVAVFASYTQPIFEKAGGSISPQISSMIFLGLIAVLNLFCSFGVDRFGRRLSYFYSILICGFILLGMSLYFIFDQYQFIDVSSLSWFPLAGMLSWTVCYSFGLGVVPTLMLGELFSVSIKSKGLCILIVFFGLSVFLTTNLFHLFTSNIGMFSPYMIYGLCCLVSAFITLRWVPETKGKTLEEIQQSLKKGY</sequence>
<dbReference type="AlphaFoldDB" id="A0A6J2YP36"/>
<feature type="transmembrane region" description="Helical" evidence="8">
    <location>
        <begin position="158"/>
        <end position="180"/>
    </location>
</feature>
<dbReference type="Gene3D" id="1.20.1250.20">
    <property type="entry name" value="MFS general substrate transporter like domains"/>
    <property type="match status" value="1"/>
</dbReference>
<feature type="transmembrane region" description="Helical" evidence="8">
    <location>
        <begin position="300"/>
        <end position="320"/>
    </location>
</feature>
<keyword evidence="6 8" id="KW-1133">Transmembrane helix</keyword>
<dbReference type="InterPro" id="IPR020846">
    <property type="entry name" value="MFS_dom"/>
</dbReference>
<dbReference type="PANTHER" id="PTHR48021">
    <property type="match status" value="1"/>
</dbReference>
<keyword evidence="7 8" id="KW-0472">Membrane</keyword>
<evidence type="ECO:0000256" key="5">
    <source>
        <dbReference type="ARBA" id="ARBA00022692"/>
    </source>
</evidence>
<dbReference type="InterPro" id="IPR005828">
    <property type="entry name" value="MFS_sugar_transport-like"/>
</dbReference>
<dbReference type="PANTHER" id="PTHR48021:SF46">
    <property type="entry name" value="MAJOR FACILITATOR SUPERFAMILY (MFS) PROFILE DOMAIN-CONTAINING PROTEIN"/>
    <property type="match status" value="1"/>
</dbReference>
<keyword evidence="2" id="KW-0813">Transport</keyword>
<gene>
    <name evidence="11" type="primary">LOC115889251</name>
</gene>
<dbReference type="PROSITE" id="PS50850">
    <property type="entry name" value="MFS"/>
    <property type="match status" value="1"/>
</dbReference>
<evidence type="ECO:0000256" key="7">
    <source>
        <dbReference type="ARBA" id="ARBA00023136"/>
    </source>
</evidence>
<proteinExistence type="predicted"/>
<comment type="subcellular location">
    <subcellularLocation>
        <location evidence="1">Cell membrane</location>
        <topology evidence="1">Multi-pass membrane protein</topology>
    </subcellularLocation>
</comment>
<feature type="transmembrane region" description="Helical" evidence="8">
    <location>
        <begin position="373"/>
        <end position="392"/>
    </location>
</feature>
<keyword evidence="3" id="KW-1003">Cell membrane</keyword>
<keyword evidence="5 8" id="KW-0812">Transmembrane</keyword>
<dbReference type="SUPFAM" id="SSF103473">
    <property type="entry name" value="MFS general substrate transporter"/>
    <property type="match status" value="1"/>
</dbReference>
<evidence type="ECO:0000256" key="6">
    <source>
        <dbReference type="ARBA" id="ARBA00022989"/>
    </source>
</evidence>
<reference evidence="11" key="1">
    <citation type="submission" date="2025-08" db="UniProtKB">
        <authorList>
            <consortium name="RefSeq"/>
        </authorList>
    </citation>
    <scope>IDENTIFICATION</scope>
    <source>
        <tissue evidence="11">Gonads</tissue>
    </source>
</reference>
<dbReference type="InParanoid" id="A0A6J2YP36"/>
<evidence type="ECO:0000256" key="1">
    <source>
        <dbReference type="ARBA" id="ARBA00004651"/>
    </source>
</evidence>
<dbReference type="OrthoDB" id="6133115at2759"/>
<dbReference type="InterPro" id="IPR036259">
    <property type="entry name" value="MFS_trans_sf"/>
</dbReference>
<dbReference type="GO" id="GO:0005886">
    <property type="term" value="C:plasma membrane"/>
    <property type="evidence" value="ECO:0007669"/>
    <property type="project" value="UniProtKB-SubCell"/>
</dbReference>
<feature type="transmembrane region" description="Helical" evidence="8">
    <location>
        <begin position="435"/>
        <end position="453"/>
    </location>
</feature>
<dbReference type="FunFam" id="1.20.1250.20:FF:000218">
    <property type="entry name" value="facilitated trehalose transporter Tret1"/>
    <property type="match status" value="1"/>
</dbReference>
<feature type="transmembrane region" description="Helical" evidence="8">
    <location>
        <begin position="71"/>
        <end position="90"/>
    </location>
</feature>
<dbReference type="KEGG" id="soy:115889251"/>
<dbReference type="InterPro" id="IPR050549">
    <property type="entry name" value="MFS_Trehalose_Transporter"/>
</dbReference>
<feature type="transmembrane region" description="Helical" evidence="8">
    <location>
        <begin position="102"/>
        <end position="119"/>
    </location>
</feature>
<keyword evidence="4" id="KW-0762">Sugar transport</keyword>
<evidence type="ECO:0000256" key="3">
    <source>
        <dbReference type="ARBA" id="ARBA00022475"/>
    </source>
</evidence>
<dbReference type="Proteomes" id="UP000504635">
    <property type="component" value="Unplaced"/>
</dbReference>
<evidence type="ECO:0000256" key="4">
    <source>
        <dbReference type="ARBA" id="ARBA00022597"/>
    </source>
</evidence>
<evidence type="ECO:0000256" key="2">
    <source>
        <dbReference type="ARBA" id="ARBA00022448"/>
    </source>
</evidence>
<keyword evidence="10" id="KW-1185">Reference proteome</keyword>
<dbReference type="Pfam" id="PF00083">
    <property type="entry name" value="Sugar_tr"/>
    <property type="match status" value="1"/>
</dbReference>
<dbReference type="RefSeq" id="XP_030765056.1">
    <property type="nucleotide sequence ID" value="XM_030909196.1"/>
</dbReference>
<accession>A0A6J2YP36</accession>
<protein>
    <submittedName>
        <fullName evidence="11">Facilitated trehalose transporter Tret1-like</fullName>
    </submittedName>
</protein>
<feature type="transmembrane region" description="Helical" evidence="8">
    <location>
        <begin position="332"/>
        <end position="353"/>
    </location>
</feature>
<dbReference type="GO" id="GO:0022857">
    <property type="term" value="F:transmembrane transporter activity"/>
    <property type="evidence" value="ECO:0007669"/>
    <property type="project" value="InterPro"/>
</dbReference>
<feature type="transmembrane region" description="Helical" evidence="8">
    <location>
        <begin position="30"/>
        <end position="51"/>
    </location>
</feature>
<feature type="transmembrane region" description="Helical" evidence="8">
    <location>
        <begin position="125"/>
        <end position="146"/>
    </location>
</feature>